<evidence type="ECO:0000313" key="2">
    <source>
        <dbReference type="EMBL" id="ABD89047.1"/>
    </source>
</evidence>
<protein>
    <submittedName>
        <fullName evidence="2">Uncharacterized protein</fullName>
    </submittedName>
</protein>
<dbReference type="eggNOG" id="COG1032">
    <property type="taxonomic scope" value="Bacteria"/>
</dbReference>
<accession>Q210Y9</accession>
<dbReference type="KEGG" id="rpc:RPC_3507"/>
<dbReference type="HOGENOM" id="CLU_2331834_0_0_5"/>
<feature type="region of interest" description="Disordered" evidence="1">
    <location>
        <begin position="46"/>
        <end position="98"/>
    </location>
</feature>
<gene>
    <name evidence="2" type="ordered locus">RPC_3507</name>
</gene>
<dbReference type="AlphaFoldDB" id="Q210Y9"/>
<organism evidence="2">
    <name type="scientific">Rhodopseudomonas palustris (strain BisB18)</name>
    <dbReference type="NCBI Taxonomy" id="316056"/>
    <lineage>
        <taxon>Bacteria</taxon>
        <taxon>Pseudomonadati</taxon>
        <taxon>Pseudomonadota</taxon>
        <taxon>Alphaproteobacteria</taxon>
        <taxon>Hyphomicrobiales</taxon>
        <taxon>Nitrobacteraceae</taxon>
        <taxon>Rhodopseudomonas</taxon>
    </lineage>
</organism>
<name>Q210Y9_RHOPB</name>
<proteinExistence type="predicted"/>
<dbReference type="STRING" id="316056.RPC_3507"/>
<evidence type="ECO:0000256" key="1">
    <source>
        <dbReference type="SAM" id="MobiDB-lite"/>
    </source>
</evidence>
<sequence>MRIVLIHPNGHRSGAEIAGKRLPARVTYLAGVLKAAGDSDTWSVDALADNGPDASATEAWKSAPKREQQASPTAAAAAAMPPCGGSIDQLDEQPQVKP</sequence>
<reference evidence="2" key="1">
    <citation type="submission" date="2006-03" db="EMBL/GenBank/DDBJ databases">
        <title>Complete sequence of Rhodopseudomonas palustris BisB18.</title>
        <authorList>
            <consortium name="US DOE Joint Genome Institute"/>
            <person name="Copeland A."/>
            <person name="Lucas S."/>
            <person name="Lapidus A."/>
            <person name="Barry K."/>
            <person name="Detter J.C."/>
            <person name="Glavina del Rio T."/>
            <person name="Hammon N."/>
            <person name="Israni S."/>
            <person name="Dalin E."/>
            <person name="Tice H."/>
            <person name="Pitluck S."/>
            <person name="Chain P."/>
            <person name="Malfatti S."/>
            <person name="Shin M."/>
            <person name="Vergez L."/>
            <person name="Schmutz J."/>
            <person name="Larimer F."/>
            <person name="Land M."/>
            <person name="Hauser L."/>
            <person name="Pelletier D.A."/>
            <person name="Kyrpides N."/>
            <person name="Anderson I."/>
            <person name="Oda Y."/>
            <person name="Harwood C.S."/>
            <person name="Richardson P."/>
        </authorList>
    </citation>
    <scope>NUCLEOTIDE SEQUENCE [LARGE SCALE GENOMIC DNA]</scope>
    <source>
        <strain evidence="2">BisB18</strain>
    </source>
</reference>
<dbReference type="EMBL" id="CP000301">
    <property type="protein sequence ID" value="ABD89047.1"/>
    <property type="molecule type" value="Genomic_DNA"/>
</dbReference>